<dbReference type="AlphaFoldDB" id="A0AAW1S021"/>
<feature type="compositionally biased region" description="Gly residues" evidence="11">
    <location>
        <begin position="201"/>
        <end position="219"/>
    </location>
</feature>
<dbReference type="GO" id="GO:0008320">
    <property type="term" value="F:protein transmembrane transporter activity"/>
    <property type="evidence" value="ECO:0007669"/>
    <property type="project" value="TreeGrafter"/>
</dbReference>
<gene>
    <name evidence="12" type="ORF">WJX74_007965</name>
</gene>
<evidence type="ECO:0000313" key="13">
    <source>
        <dbReference type="Proteomes" id="UP001438707"/>
    </source>
</evidence>
<dbReference type="Pfam" id="PF02466">
    <property type="entry name" value="Tim17"/>
    <property type="match status" value="1"/>
</dbReference>
<evidence type="ECO:0000256" key="1">
    <source>
        <dbReference type="ARBA" id="ARBA00004448"/>
    </source>
</evidence>
<keyword evidence="7" id="KW-1133">Transmembrane helix</keyword>
<organism evidence="12 13">
    <name type="scientific">Apatococcus lobatus</name>
    <dbReference type="NCBI Taxonomy" id="904363"/>
    <lineage>
        <taxon>Eukaryota</taxon>
        <taxon>Viridiplantae</taxon>
        <taxon>Chlorophyta</taxon>
        <taxon>core chlorophytes</taxon>
        <taxon>Trebouxiophyceae</taxon>
        <taxon>Chlorellales</taxon>
        <taxon>Chlorellaceae</taxon>
        <taxon>Apatococcus</taxon>
    </lineage>
</organism>
<keyword evidence="6" id="KW-0653">Protein transport</keyword>
<keyword evidence="9" id="KW-0496">Mitochondrion</keyword>
<dbReference type="PANTHER" id="PTHR10485">
    <property type="entry name" value="MITOCHONDRIAL IMPORT INNER MEMBRANE TRANSLOCASE SUBUNIT TIM-17"/>
    <property type="match status" value="1"/>
</dbReference>
<evidence type="ECO:0000256" key="4">
    <source>
        <dbReference type="ARBA" id="ARBA00022692"/>
    </source>
</evidence>
<keyword evidence="10" id="KW-0472">Membrane</keyword>
<evidence type="ECO:0000256" key="9">
    <source>
        <dbReference type="ARBA" id="ARBA00023128"/>
    </source>
</evidence>
<evidence type="ECO:0000313" key="12">
    <source>
        <dbReference type="EMBL" id="KAK9839023.1"/>
    </source>
</evidence>
<proteinExistence type="inferred from homology"/>
<keyword evidence="5" id="KW-0999">Mitochondrion inner membrane</keyword>
<comment type="subcellular location">
    <subcellularLocation>
        <location evidence="1">Mitochondrion inner membrane</location>
        <topology evidence="1">Multi-pass membrane protein</topology>
    </subcellularLocation>
</comment>
<feature type="region of interest" description="Disordered" evidence="11">
    <location>
        <begin position="150"/>
        <end position="253"/>
    </location>
</feature>
<evidence type="ECO:0000256" key="10">
    <source>
        <dbReference type="ARBA" id="ARBA00023136"/>
    </source>
</evidence>
<evidence type="ECO:0000256" key="3">
    <source>
        <dbReference type="ARBA" id="ARBA00022448"/>
    </source>
</evidence>
<dbReference type="EMBL" id="JALJOS010000005">
    <property type="protein sequence ID" value="KAK9839023.1"/>
    <property type="molecule type" value="Genomic_DNA"/>
</dbReference>
<evidence type="ECO:0000256" key="8">
    <source>
        <dbReference type="ARBA" id="ARBA00023010"/>
    </source>
</evidence>
<keyword evidence="4" id="KW-0812">Transmembrane</keyword>
<sequence length="253" mass="25328">MAQPGGGGGASVDHGREPCPDRILDDIGGAFGMGAVGGGVWNLFKGLRNAPRGSRMLGGVEAIRREAPRIGGSFAVWGGLFSTFDCTLVAIRKKEDPWNSISAGALTGGFLQLRTGLRSAAKSAAFGGVLLGMIEGLGILLTRMSAPPPAPPMLDMPPGAAPSGPSQMPMGASGSGSIPIPASLGGGEGLEGPPGGSPPSDGGGSSSGGWFSGLFGGGSSSSQDQPQQPTDLTEDRFGPPPTPPDFQQDSNFR</sequence>
<comment type="caution">
    <text evidence="12">The sequence shown here is derived from an EMBL/GenBank/DDBJ whole genome shotgun (WGS) entry which is preliminary data.</text>
</comment>
<dbReference type="GO" id="GO:0030150">
    <property type="term" value="P:protein import into mitochondrial matrix"/>
    <property type="evidence" value="ECO:0007669"/>
    <property type="project" value="TreeGrafter"/>
</dbReference>
<protein>
    <submittedName>
        <fullName evidence="12">Uncharacterized protein</fullName>
    </submittedName>
</protein>
<evidence type="ECO:0000256" key="2">
    <source>
        <dbReference type="ARBA" id="ARBA00008444"/>
    </source>
</evidence>
<keyword evidence="3" id="KW-0813">Transport</keyword>
<comment type="similarity">
    <text evidence="2">Belongs to the Tim17/Tim22/Tim23 family.</text>
</comment>
<name>A0AAW1S021_9CHLO</name>
<dbReference type="GO" id="GO:0005744">
    <property type="term" value="C:TIM23 mitochondrial import inner membrane translocase complex"/>
    <property type="evidence" value="ECO:0007669"/>
    <property type="project" value="TreeGrafter"/>
</dbReference>
<keyword evidence="13" id="KW-1185">Reference proteome</keyword>
<accession>A0AAW1S021</accession>
<evidence type="ECO:0000256" key="5">
    <source>
        <dbReference type="ARBA" id="ARBA00022792"/>
    </source>
</evidence>
<evidence type="ECO:0000256" key="7">
    <source>
        <dbReference type="ARBA" id="ARBA00022989"/>
    </source>
</evidence>
<feature type="compositionally biased region" description="Gly residues" evidence="11">
    <location>
        <begin position="184"/>
        <end position="194"/>
    </location>
</feature>
<evidence type="ECO:0000256" key="6">
    <source>
        <dbReference type="ARBA" id="ARBA00022927"/>
    </source>
</evidence>
<keyword evidence="8" id="KW-0811">Translocation</keyword>
<dbReference type="Proteomes" id="UP001438707">
    <property type="component" value="Unassembled WGS sequence"/>
</dbReference>
<evidence type="ECO:0000256" key="11">
    <source>
        <dbReference type="SAM" id="MobiDB-lite"/>
    </source>
</evidence>
<reference evidence="12 13" key="1">
    <citation type="journal article" date="2024" name="Nat. Commun.">
        <title>Phylogenomics reveals the evolutionary origins of lichenization in chlorophyte algae.</title>
        <authorList>
            <person name="Puginier C."/>
            <person name="Libourel C."/>
            <person name="Otte J."/>
            <person name="Skaloud P."/>
            <person name="Haon M."/>
            <person name="Grisel S."/>
            <person name="Petersen M."/>
            <person name="Berrin J.G."/>
            <person name="Delaux P.M."/>
            <person name="Dal Grande F."/>
            <person name="Keller J."/>
        </authorList>
    </citation>
    <scope>NUCLEOTIDE SEQUENCE [LARGE SCALE GENOMIC DNA]</scope>
    <source>
        <strain evidence="12 13">SAG 2145</strain>
    </source>
</reference>
<dbReference type="PANTHER" id="PTHR10485:SF0">
    <property type="entry name" value="AT05822P-RELATED"/>
    <property type="match status" value="1"/>
</dbReference>